<name>A9P0A4_PICSI</name>
<accession>A9P0A4</accession>
<evidence type="ECO:0008006" key="4">
    <source>
        <dbReference type="Google" id="ProtNLM"/>
    </source>
</evidence>
<feature type="transmembrane region" description="Helical" evidence="2">
    <location>
        <begin position="183"/>
        <end position="205"/>
    </location>
</feature>
<dbReference type="AlphaFoldDB" id="A9P0A4"/>
<evidence type="ECO:0000256" key="2">
    <source>
        <dbReference type="SAM" id="Phobius"/>
    </source>
</evidence>
<dbReference type="OMA" id="RVCCKAQ"/>
<keyword evidence="2" id="KW-1133">Transmembrane helix</keyword>
<feature type="region of interest" description="Disordered" evidence="1">
    <location>
        <begin position="112"/>
        <end position="138"/>
    </location>
</feature>
<sequence>MAVLCSPLICSAMPPKGCKSSPLNALTKSRTTLIPLNTNYNFNQLCFFTVPAKLSVKWNQSILCKRGRGRLSVNCQRTDRDGDPSGEEPPETLFMKELKRRGMTPASLFEENDKSPYGLGSTETKTREEGNEGFTNRNDRRIFTGIDDRNQVDQRARSMALNSEGLEGLIPRARVLLTLGGTFFFVFWPLILATVTFFSAVYIYFGPSFIHGGNKQVAQPTYIDPYKLLEDDILTQSSSPRVPYTSSQ</sequence>
<proteinExistence type="evidence at transcript level"/>
<keyword evidence="2" id="KW-0812">Transmembrane</keyword>
<evidence type="ECO:0000256" key="1">
    <source>
        <dbReference type="SAM" id="MobiDB-lite"/>
    </source>
</evidence>
<evidence type="ECO:0000313" key="3">
    <source>
        <dbReference type="EMBL" id="ABK26315.1"/>
    </source>
</evidence>
<keyword evidence="2" id="KW-0472">Membrane</keyword>
<reference evidence="3" key="1">
    <citation type="journal article" date="2008" name="BMC Genomics">
        <title>A conifer genomics resource of 200,000 spruce (Picea spp.) ESTs and 6,464 high-quality, sequence-finished full-length cDNAs for Sitka spruce (Picea sitchensis).</title>
        <authorList>
            <person name="Ralph S.G."/>
            <person name="Chun H.J."/>
            <person name="Kolosova N."/>
            <person name="Cooper D."/>
            <person name="Oddy C."/>
            <person name="Ritland C.E."/>
            <person name="Kirkpatrick R."/>
            <person name="Moore R."/>
            <person name="Barber S."/>
            <person name="Holt R.A."/>
            <person name="Jones S.J."/>
            <person name="Marra M.A."/>
            <person name="Douglas C.J."/>
            <person name="Ritland K."/>
            <person name="Bohlmann J."/>
        </authorList>
    </citation>
    <scope>NUCLEOTIDE SEQUENCE</scope>
    <source>
        <tissue evidence="3">Green portion of the leader tissue</tissue>
    </source>
</reference>
<protein>
    <recommendedName>
        <fullName evidence="4">Tubulin alpha-6 chain</fullName>
    </recommendedName>
</protein>
<dbReference type="PANTHER" id="PTHR35699">
    <property type="entry name" value="F2J10.10 PROTEIN"/>
    <property type="match status" value="1"/>
</dbReference>
<dbReference type="EMBL" id="EF087059">
    <property type="protein sequence ID" value="ABK26315.1"/>
    <property type="molecule type" value="mRNA"/>
</dbReference>
<dbReference type="PANTHER" id="PTHR35699:SF1">
    <property type="entry name" value="F2J10.10 PROTEIN"/>
    <property type="match status" value="1"/>
</dbReference>
<organism evidence="3">
    <name type="scientific">Picea sitchensis</name>
    <name type="common">Sitka spruce</name>
    <name type="synonym">Pinus sitchensis</name>
    <dbReference type="NCBI Taxonomy" id="3332"/>
    <lineage>
        <taxon>Eukaryota</taxon>
        <taxon>Viridiplantae</taxon>
        <taxon>Streptophyta</taxon>
        <taxon>Embryophyta</taxon>
        <taxon>Tracheophyta</taxon>
        <taxon>Spermatophyta</taxon>
        <taxon>Pinopsida</taxon>
        <taxon>Pinidae</taxon>
        <taxon>Conifers I</taxon>
        <taxon>Pinales</taxon>
        <taxon>Pinaceae</taxon>
        <taxon>Picea</taxon>
    </lineage>
</organism>